<evidence type="ECO:0000313" key="2">
    <source>
        <dbReference type="Proteomes" id="UP000676035"/>
    </source>
</evidence>
<dbReference type="Gene3D" id="2.10.260.10">
    <property type="match status" value="1"/>
</dbReference>
<keyword evidence="2" id="KW-1185">Reference proteome</keyword>
<reference evidence="1 2" key="1">
    <citation type="submission" date="2021-04" db="EMBL/GenBank/DDBJ databases">
        <title>Pseudomonas rustica sp. nov. isolated from raw milk.</title>
        <authorList>
            <person name="Fiedler G."/>
            <person name="Gieschler S."/>
            <person name="Kabisch J."/>
            <person name="Grimmler C."/>
            <person name="Brinks E."/>
            <person name="Wagner N."/>
            <person name="Hetzer B."/>
            <person name="Franz C.M.A.P."/>
            <person name="Boehnlein C."/>
        </authorList>
    </citation>
    <scope>NUCLEOTIDE SEQUENCE [LARGE SCALE GENOMIC DNA]</scope>
    <source>
        <strain evidence="1 2">MBT-4</strain>
    </source>
</reference>
<dbReference type="InterPro" id="IPR037914">
    <property type="entry name" value="SpoVT-AbrB_sf"/>
</dbReference>
<protein>
    <submittedName>
        <fullName evidence="1">AbrB/MazE/SpoVT family DNA-binding domain-containing protein</fullName>
    </submittedName>
</protein>
<evidence type="ECO:0000313" key="1">
    <source>
        <dbReference type="EMBL" id="MBS4080413.1"/>
    </source>
</evidence>
<accession>A0ABS5N1G2</accession>
<organism evidence="1 2">
    <name type="scientific">Pseudomonas rustica</name>
    <dbReference type="NCBI Taxonomy" id="2827099"/>
    <lineage>
        <taxon>Bacteria</taxon>
        <taxon>Pseudomonadati</taxon>
        <taxon>Pseudomonadota</taxon>
        <taxon>Gammaproteobacteria</taxon>
        <taxon>Pseudomonadales</taxon>
        <taxon>Pseudomonadaceae</taxon>
        <taxon>Pseudomonas</taxon>
    </lineage>
</organism>
<proteinExistence type="predicted"/>
<dbReference type="EMBL" id="JAGYHF010000009">
    <property type="protein sequence ID" value="MBS4080413.1"/>
    <property type="molecule type" value="Genomic_DNA"/>
</dbReference>
<gene>
    <name evidence="1" type="ORF">KFS80_19180</name>
</gene>
<sequence length="83" mass="9542">MVSRQITIEDWDGDGGIRIPDEVLQEMGVDVGDSLYLIEEFVGTTRALLLSKTPRIPDRIDELIEHWDREQSDKQGKRIDSDE</sequence>
<keyword evidence="1" id="KW-0238">DNA-binding</keyword>
<dbReference type="RefSeq" id="WP_212545588.1">
    <property type="nucleotide sequence ID" value="NZ_JAGYHF010000009.1"/>
</dbReference>
<comment type="caution">
    <text evidence="1">The sequence shown here is derived from an EMBL/GenBank/DDBJ whole genome shotgun (WGS) entry which is preliminary data.</text>
</comment>
<dbReference type="SUPFAM" id="SSF89447">
    <property type="entry name" value="AbrB/MazE/MraZ-like"/>
    <property type="match status" value="1"/>
</dbReference>
<dbReference type="Proteomes" id="UP000676035">
    <property type="component" value="Unassembled WGS sequence"/>
</dbReference>
<dbReference type="GO" id="GO:0003677">
    <property type="term" value="F:DNA binding"/>
    <property type="evidence" value="ECO:0007669"/>
    <property type="project" value="UniProtKB-KW"/>
</dbReference>
<name>A0ABS5N1G2_9PSED</name>